<dbReference type="InterPro" id="IPR018247">
    <property type="entry name" value="EF_Hand_1_Ca_BS"/>
</dbReference>
<dbReference type="GO" id="GO:0005509">
    <property type="term" value="F:calcium ion binding"/>
    <property type="evidence" value="ECO:0007669"/>
    <property type="project" value="InterPro"/>
</dbReference>
<dbReference type="EMBL" id="LWGR01000016">
    <property type="protein sequence ID" value="KZM69838.1"/>
    <property type="molecule type" value="Genomic_DNA"/>
</dbReference>
<evidence type="ECO:0000313" key="10">
    <source>
        <dbReference type="Proteomes" id="UP000076512"/>
    </source>
</evidence>
<evidence type="ECO:0000256" key="6">
    <source>
        <dbReference type="SAM" id="Phobius"/>
    </source>
</evidence>
<dbReference type="STRING" id="455432.AWN90_04300"/>
<comment type="caution">
    <text evidence="9">The sequence shown here is derived from an EMBL/GenBank/DDBJ whole genome shotgun (WGS) entry which is preliminary data.</text>
</comment>
<evidence type="ECO:0008006" key="11">
    <source>
        <dbReference type="Google" id="ProtNLM"/>
    </source>
</evidence>
<feature type="transmembrane region" description="Helical" evidence="6">
    <location>
        <begin position="553"/>
        <end position="573"/>
    </location>
</feature>
<keyword evidence="2" id="KW-1003">Cell membrane</keyword>
<feature type="transmembrane region" description="Helical" evidence="6">
    <location>
        <begin position="184"/>
        <end position="217"/>
    </location>
</feature>
<dbReference type="Gene3D" id="1.20.1640.10">
    <property type="entry name" value="Multidrug efflux transporter AcrB transmembrane domain"/>
    <property type="match status" value="2"/>
</dbReference>
<dbReference type="InterPro" id="IPR000731">
    <property type="entry name" value="SSD"/>
</dbReference>
<dbReference type="PROSITE" id="PS50222">
    <property type="entry name" value="EF_HAND_2"/>
    <property type="match status" value="2"/>
</dbReference>
<evidence type="ECO:0000259" key="8">
    <source>
        <dbReference type="PROSITE" id="PS50222"/>
    </source>
</evidence>
<accession>A0A161X9R2</accession>
<dbReference type="OrthoDB" id="7051771at2"/>
<feature type="transmembrane region" description="Helical" evidence="6">
    <location>
        <begin position="367"/>
        <end position="391"/>
    </location>
</feature>
<evidence type="ECO:0000256" key="4">
    <source>
        <dbReference type="ARBA" id="ARBA00022989"/>
    </source>
</evidence>
<feature type="transmembrane region" description="Helical" evidence="6">
    <location>
        <begin position="522"/>
        <end position="541"/>
    </location>
</feature>
<comment type="subcellular location">
    <subcellularLocation>
        <location evidence="1">Cell membrane</location>
        <topology evidence="1">Multi-pass membrane protein</topology>
    </subcellularLocation>
</comment>
<evidence type="ECO:0000256" key="2">
    <source>
        <dbReference type="ARBA" id="ARBA00022475"/>
    </source>
</evidence>
<dbReference type="RefSeq" id="WP_067577864.1">
    <property type="nucleotide sequence ID" value="NZ_JABMCZ010000003.1"/>
</dbReference>
<feature type="transmembrane region" description="Helical" evidence="6">
    <location>
        <begin position="662"/>
        <end position="695"/>
    </location>
</feature>
<dbReference type="PROSITE" id="PS00018">
    <property type="entry name" value="EF_HAND_1"/>
    <property type="match status" value="2"/>
</dbReference>
<dbReference type="PANTHER" id="PTHR33406:SF13">
    <property type="entry name" value="MEMBRANE PROTEIN YDFJ"/>
    <property type="match status" value="1"/>
</dbReference>
<evidence type="ECO:0000256" key="3">
    <source>
        <dbReference type="ARBA" id="ARBA00022692"/>
    </source>
</evidence>
<organism evidence="9 10">
    <name type="scientific">Nocardia terpenica</name>
    <dbReference type="NCBI Taxonomy" id="455432"/>
    <lineage>
        <taxon>Bacteria</taxon>
        <taxon>Bacillati</taxon>
        <taxon>Actinomycetota</taxon>
        <taxon>Actinomycetes</taxon>
        <taxon>Mycobacteriales</taxon>
        <taxon>Nocardiaceae</taxon>
        <taxon>Nocardia</taxon>
    </lineage>
</organism>
<sequence>MFDRTHTTVERSTLRRCGEWIVRHRYLVVIGWLLCAIATALAAHAVGPRYDDGGAVPGTDSRVAQDLLAARFPVYAGSSGVVVFHATNDRLSATLVDDAVRRIAGLPHIVRVIDPFAAAGALSEDKRTGYAAVQYDTRFSTGDSEPLHRLIDATATARAAGVQVEVGGPIADLAGLHAPRTSEVLGVTAALAILTITFGSLVAAGLPVLTAVAGLLVGVGTAELASRLLPQMPEQSVPLAVMIGLGAGIDYALLIVTRFREFLAEGADVAAAVTESMATAGESVLVAGLTVTVSLLGLWVTRLPVIGAVGTACAIAVGAALLSALTLLPAVLSIIGTAVNRLAIPVTTDRGGAGWARWGGRISKSPWFFVIGSVATLLVLALPSAALRLGIADAGVQPQSQTQRRAYDLIARDFGIGANGPLLLVTGLTGARQEGTDLDRLSAAVRAAPDVARVAPVEIAPDGRAAVLTVVPAHAPSSPATDNLVHRLRDVTIPASGVSLRVYIGGATASGIDMGATVRSRLLWFVGAVVALTIVLLTVLFRSVLIPLKAAILNLLSVGAAYGAVVAVFQWGWGASLIGLDGPVPVYPFFPAVIFALLFGLSMDYEVFLITRIHEAYRGGAGTFGSVIQGTAATARIIGAAALIMIAVFTAFVLQADPTVKLVGFGLAVAVLLDATIVRLMLVPAVLCLLGVYAWWFPTLRRGAMAGCRNSKYGHLFCLLDQDKDGYLDRGDFEAIAGAATRLADPHLAQNIRTGFQDWWRQLPADGHDKISLPDFIDANYRGLAADPSYYGNGPGQVFEILAATVASGDGTIDEGNFVRLFRCFGVPDSAIRKGYRRIDLDRDGIITKSEFAAAVREYFTASKGAVVGNYIFGPI</sequence>
<feature type="transmembrane region" description="Helical" evidence="6">
    <location>
        <begin position="67"/>
        <end position="86"/>
    </location>
</feature>
<keyword evidence="4 6" id="KW-1133">Transmembrane helix</keyword>
<dbReference type="InterPro" id="IPR050545">
    <property type="entry name" value="Mycobact_MmpL"/>
</dbReference>
<dbReference type="GO" id="GO:0005886">
    <property type="term" value="C:plasma membrane"/>
    <property type="evidence" value="ECO:0007669"/>
    <property type="project" value="UniProtKB-SubCell"/>
</dbReference>
<dbReference type="PROSITE" id="PS50156">
    <property type="entry name" value="SSD"/>
    <property type="match status" value="1"/>
</dbReference>
<feature type="transmembrane region" description="Helical" evidence="6">
    <location>
        <begin position="237"/>
        <end position="256"/>
    </location>
</feature>
<keyword evidence="10" id="KW-1185">Reference proteome</keyword>
<dbReference type="InterPro" id="IPR011992">
    <property type="entry name" value="EF-hand-dom_pair"/>
</dbReference>
<dbReference type="Gene3D" id="1.10.238.10">
    <property type="entry name" value="EF-hand"/>
    <property type="match status" value="1"/>
</dbReference>
<dbReference type="PANTHER" id="PTHR33406">
    <property type="entry name" value="MEMBRANE PROTEIN MJ1562-RELATED"/>
    <property type="match status" value="1"/>
</dbReference>
<feature type="domain" description="EF-hand" evidence="8">
    <location>
        <begin position="708"/>
        <end position="743"/>
    </location>
</feature>
<keyword evidence="5 6" id="KW-0472">Membrane</keyword>
<evidence type="ECO:0000256" key="1">
    <source>
        <dbReference type="ARBA" id="ARBA00004651"/>
    </source>
</evidence>
<proteinExistence type="predicted"/>
<feature type="transmembrane region" description="Helical" evidence="6">
    <location>
        <begin position="26"/>
        <end position="47"/>
    </location>
</feature>
<dbReference type="InterPro" id="IPR004869">
    <property type="entry name" value="MMPL_dom"/>
</dbReference>
<feature type="domain" description="EF-hand" evidence="8">
    <location>
        <begin position="827"/>
        <end position="862"/>
    </location>
</feature>
<gene>
    <name evidence="9" type="ORF">AWN90_04300</name>
</gene>
<dbReference type="AlphaFoldDB" id="A0A161X9R2"/>
<dbReference type="Proteomes" id="UP000076512">
    <property type="component" value="Unassembled WGS sequence"/>
</dbReference>
<dbReference type="SUPFAM" id="SSF82866">
    <property type="entry name" value="Multidrug efflux transporter AcrB transmembrane domain"/>
    <property type="match status" value="2"/>
</dbReference>
<feature type="transmembrane region" description="Helical" evidence="6">
    <location>
        <begin position="277"/>
        <end position="299"/>
    </location>
</feature>
<feature type="domain" description="SSD" evidence="7">
    <location>
        <begin position="208"/>
        <end position="334"/>
    </location>
</feature>
<feature type="transmembrane region" description="Helical" evidence="6">
    <location>
        <begin position="305"/>
        <end position="332"/>
    </location>
</feature>
<keyword evidence="3 6" id="KW-0812">Transmembrane</keyword>
<dbReference type="Pfam" id="PF03176">
    <property type="entry name" value="MMPL"/>
    <property type="match status" value="2"/>
</dbReference>
<evidence type="ECO:0000256" key="5">
    <source>
        <dbReference type="ARBA" id="ARBA00023136"/>
    </source>
</evidence>
<dbReference type="SUPFAM" id="SSF47473">
    <property type="entry name" value="EF-hand"/>
    <property type="match status" value="1"/>
</dbReference>
<protein>
    <recommendedName>
        <fullName evidence="11">MMPL family transporter</fullName>
    </recommendedName>
</protein>
<evidence type="ECO:0000259" key="7">
    <source>
        <dbReference type="PROSITE" id="PS50156"/>
    </source>
</evidence>
<evidence type="ECO:0000313" key="9">
    <source>
        <dbReference type="EMBL" id="KZM69838.1"/>
    </source>
</evidence>
<reference evidence="9 10" key="1">
    <citation type="submission" date="2016-04" db="EMBL/GenBank/DDBJ databases">
        <authorList>
            <person name="Evans L.H."/>
            <person name="Alamgir A."/>
            <person name="Owens N."/>
            <person name="Weber N.D."/>
            <person name="Virtaneva K."/>
            <person name="Barbian K."/>
            <person name="Babar A."/>
            <person name="Rosenke K."/>
        </authorList>
    </citation>
    <scope>NUCLEOTIDE SEQUENCE [LARGE SCALE GENOMIC DNA]</scope>
    <source>
        <strain evidence="9 10">IFM 0406</strain>
    </source>
</reference>
<feature type="transmembrane region" description="Helical" evidence="6">
    <location>
        <begin position="637"/>
        <end position="656"/>
    </location>
</feature>
<name>A0A161X9R2_9NOCA</name>
<feature type="transmembrane region" description="Helical" evidence="6">
    <location>
        <begin position="585"/>
        <end position="603"/>
    </location>
</feature>
<dbReference type="InterPro" id="IPR002048">
    <property type="entry name" value="EF_hand_dom"/>
</dbReference>